<name>A0ABQ0PQV1_9PROT</name>
<evidence type="ECO:0000313" key="3">
    <source>
        <dbReference type="Proteomes" id="UP001061452"/>
    </source>
</evidence>
<protein>
    <submittedName>
        <fullName evidence="2">Uncharacterized protein</fullName>
    </submittedName>
</protein>
<feature type="transmembrane region" description="Helical" evidence="1">
    <location>
        <begin position="41"/>
        <end position="62"/>
    </location>
</feature>
<evidence type="ECO:0000313" key="2">
    <source>
        <dbReference type="EMBL" id="GBQ77931.1"/>
    </source>
</evidence>
<reference evidence="2" key="1">
    <citation type="submission" date="2013-04" db="EMBL/GenBank/DDBJ databases">
        <title>The genome sequencing project of 58 acetic acid bacteria.</title>
        <authorList>
            <person name="Okamoto-Kainuma A."/>
            <person name="Ishikawa M."/>
            <person name="Umino S."/>
            <person name="Koizumi Y."/>
            <person name="Shiwa Y."/>
            <person name="Yoshikawa H."/>
            <person name="Matsutani M."/>
            <person name="Matsushita K."/>
        </authorList>
    </citation>
    <scope>NUCLEOTIDE SEQUENCE</scope>
    <source>
        <strain evidence="2">NRIC 0521</strain>
    </source>
</reference>
<proteinExistence type="predicted"/>
<dbReference type="EMBL" id="BAQJ01000405">
    <property type="protein sequence ID" value="GBQ77931.1"/>
    <property type="molecule type" value="Genomic_DNA"/>
</dbReference>
<keyword evidence="3" id="KW-1185">Reference proteome</keyword>
<keyword evidence="1" id="KW-1133">Transmembrane helix</keyword>
<sequence length="79" mass="7604">MKARTAAAGAIVAARTVTARMAVRTAAGASAAVKAVKAITAVVMAAAGAVVAMATMTAATAAPTNAVRGQVRPCRAIPV</sequence>
<keyword evidence="1" id="KW-0472">Membrane</keyword>
<organism evidence="2 3">
    <name type="scientific">Komagataeibacter intermedius NRIC 0521</name>
    <dbReference type="NCBI Taxonomy" id="1307934"/>
    <lineage>
        <taxon>Bacteria</taxon>
        <taxon>Pseudomonadati</taxon>
        <taxon>Pseudomonadota</taxon>
        <taxon>Alphaproteobacteria</taxon>
        <taxon>Acetobacterales</taxon>
        <taxon>Acetobacteraceae</taxon>
        <taxon>Komagataeibacter</taxon>
    </lineage>
</organism>
<keyword evidence="1" id="KW-0812">Transmembrane</keyword>
<dbReference type="Proteomes" id="UP001061452">
    <property type="component" value="Unassembled WGS sequence"/>
</dbReference>
<accession>A0ABQ0PQV1</accession>
<gene>
    <name evidence="2" type="ORF">AA0521_3084</name>
</gene>
<comment type="caution">
    <text evidence="2">The sequence shown here is derived from an EMBL/GenBank/DDBJ whole genome shotgun (WGS) entry which is preliminary data.</text>
</comment>
<evidence type="ECO:0000256" key="1">
    <source>
        <dbReference type="SAM" id="Phobius"/>
    </source>
</evidence>